<gene>
    <name evidence="1" type="ORF">C4900_09285</name>
</gene>
<keyword evidence="1" id="KW-0315">Glutamine amidotransferase</keyword>
<sequence length="257" mass="28136">MCRLAAYLGPPLSLARFLLAPAHGLVQQSYAPREMREARVNADGYGVGWRAPDGSLARLTYGMPIWADHNLPTLAAHITAPVWVANVRSATAGFANHPANTQPYLADGLLFLHNGYLVDFPAVRARLRRVLSPEIECSIEGTTDSEYVFALLRQVLATADFDIPEALRETARRLFDEFGVAGGLLNIVVTDGERIHALRHALGAAPPTLYFTIDDEEYPNATLVASEPLTEGTYWQTVPEHHILTVDGDKPAQLISL</sequence>
<dbReference type="Proteomes" id="UP000253250">
    <property type="component" value="Unassembled WGS sequence"/>
</dbReference>
<dbReference type="SUPFAM" id="SSF56235">
    <property type="entry name" value="N-terminal nucleophile aminohydrolases (Ntn hydrolases)"/>
    <property type="match status" value="1"/>
</dbReference>
<dbReference type="CDD" id="cd01908">
    <property type="entry name" value="YafJ"/>
    <property type="match status" value="1"/>
</dbReference>
<evidence type="ECO:0000313" key="1">
    <source>
        <dbReference type="EMBL" id="RCN56062.1"/>
    </source>
</evidence>
<proteinExistence type="predicted"/>
<dbReference type="Gene3D" id="3.60.20.10">
    <property type="entry name" value="Glutamine Phosphoribosylpyrophosphate, subunit 1, domain 1"/>
    <property type="match status" value="1"/>
</dbReference>
<dbReference type="OrthoDB" id="9804310at2"/>
<dbReference type="RefSeq" id="WP_065970677.1">
    <property type="nucleotide sequence ID" value="NZ_CP080624.1"/>
</dbReference>
<dbReference type="STRING" id="163359.A9R16_12540"/>
<name>A0A1C2G137_9GAMM</name>
<dbReference type="AlphaFoldDB" id="A0A1C2G137"/>
<evidence type="ECO:0000313" key="2">
    <source>
        <dbReference type="Proteomes" id="UP000253250"/>
    </source>
</evidence>
<protein>
    <submittedName>
        <fullName evidence="1">Class II glutamine amidotransferase</fullName>
    </submittedName>
</protein>
<dbReference type="Pfam" id="PF13230">
    <property type="entry name" value="GATase_4"/>
    <property type="match status" value="1"/>
</dbReference>
<keyword evidence="1" id="KW-0808">Transferase</keyword>
<accession>A0A1C2G137</accession>
<dbReference type="InterPro" id="IPR029055">
    <property type="entry name" value="Ntn_hydrolases_N"/>
</dbReference>
<dbReference type="PROSITE" id="PS51278">
    <property type="entry name" value="GATASE_TYPE_2"/>
    <property type="match status" value="1"/>
</dbReference>
<dbReference type="GO" id="GO:0016740">
    <property type="term" value="F:transferase activity"/>
    <property type="evidence" value="ECO:0007669"/>
    <property type="project" value="UniProtKB-KW"/>
</dbReference>
<dbReference type="InterPro" id="IPR017932">
    <property type="entry name" value="GATase_2_dom"/>
</dbReference>
<dbReference type="InterPro" id="IPR052373">
    <property type="entry name" value="Gamma-glu_amide_hydrolase"/>
</dbReference>
<dbReference type="EMBL" id="PSYR01000002">
    <property type="protein sequence ID" value="RCN56062.1"/>
    <property type="molecule type" value="Genomic_DNA"/>
</dbReference>
<keyword evidence="2" id="KW-1185">Reference proteome</keyword>
<comment type="caution">
    <text evidence="1">The sequence shown here is derived from an EMBL/GenBank/DDBJ whole genome shotgun (WGS) entry which is preliminary data.</text>
</comment>
<dbReference type="PANTHER" id="PTHR43187:SF1">
    <property type="entry name" value="GLUTAMINE AMIDOTRANSFERASE DUG3-RELATED"/>
    <property type="match status" value="1"/>
</dbReference>
<dbReference type="InterPro" id="IPR026869">
    <property type="entry name" value="EgtC-like"/>
</dbReference>
<dbReference type="PANTHER" id="PTHR43187">
    <property type="entry name" value="GLUTAMINE AMIDOTRANSFERASE DUG3-RELATED"/>
    <property type="match status" value="1"/>
</dbReference>
<organism evidence="1 2">
    <name type="scientific">Acidiferrobacter thiooxydans</name>
    <dbReference type="NCBI Taxonomy" id="163359"/>
    <lineage>
        <taxon>Bacteria</taxon>
        <taxon>Pseudomonadati</taxon>
        <taxon>Pseudomonadota</taxon>
        <taxon>Gammaproteobacteria</taxon>
        <taxon>Acidiferrobacterales</taxon>
        <taxon>Acidiferrobacteraceae</taxon>
        <taxon>Acidiferrobacter</taxon>
    </lineage>
</organism>
<reference evidence="1 2" key="1">
    <citation type="submission" date="2018-02" db="EMBL/GenBank/DDBJ databases">
        <title>Insights into the biology of acidophilic members of the Acidiferrobacteraceae family derived from comparative genomic analyses.</title>
        <authorList>
            <person name="Issotta F."/>
            <person name="Thyssen C."/>
            <person name="Mena C."/>
            <person name="Moya A."/>
            <person name="Bellenberg S."/>
            <person name="Sproer C."/>
            <person name="Covarrubias P.C."/>
            <person name="Sand W."/>
            <person name="Quatrini R."/>
            <person name="Vera M."/>
        </authorList>
    </citation>
    <scope>NUCLEOTIDE SEQUENCE [LARGE SCALE GENOMIC DNA]</scope>
    <source>
        <strain evidence="2">m-1</strain>
    </source>
</reference>